<keyword evidence="2" id="KW-1185">Reference proteome</keyword>
<dbReference type="OrthoDB" id="3981139at2759"/>
<reference evidence="1 2" key="1">
    <citation type="submission" date="2020-06" db="EMBL/GenBank/DDBJ databases">
        <title>The yeast mating-type switching endonuclease HO is a domesticated member of an unorthodox homing genetic element family.</title>
        <authorList>
            <person name="Coughlan A.Y."/>
            <person name="Lombardi L."/>
            <person name="Braun-Galleani S."/>
            <person name="Martos A.R."/>
            <person name="Galeote V."/>
            <person name="Bigey F."/>
            <person name="Dequin S."/>
            <person name="Byrne K.P."/>
            <person name="Wolfe K.H."/>
        </authorList>
    </citation>
    <scope>NUCLEOTIDE SEQUENCE [LARGE SCALE GENOMIC DNA]</scope>
    <source>
        <strain evidence="1 2">CBS764</strain>
    </source>
</reference>
<evidence type="ECO:0000313" key="2">
    <source>
        <dbReference type="Proteomes" id="UP000515788"/>
    </source>
</evidence>
<accession>A0A7G3ZFB1</accession>
<name>A0A7G3ZFB1_9SACH</name>
<organism evidence="1 2">
    <name type="scientific">Torulaspora globosa</name>
    <dbReference type="NCBI Taxonomy" id="48254"/>
    <lineage>
        <taxon>Eukaryota</taxon>
        <taxon>Fungi</taxon>
        <taxon>Dikarya</taxon>
        <taxon>Ascomycota</taxon>
        <taxon>Saccharomycotina</taxon>
        <taxon>Saccharomycetes</taxon>
        <taxon>Saccharomycetales</taxon>
        <taxon>Saccharomycetaceae</taxon>
        <taxon>Torulaspora</taxon>
    </lineage>
</organism>
<proteinExistence type="predicted"/>
<dbReference type="KEGG" id="tgb:HG536_0C03650"/>
<dbReference type="RefSeq" id="XP_037138872.1">
    <property type="nucleotide sequence ID" value="XM_037282976.1"/>
</dbReference>
<dbReference type="Proteomes" id="UP000515788">
    <property type="component" value="Chromosome 3"/>
</dbReference>
<gene>
    <name evidence="1" type="ORF">HG536_0C03650</name>
</gene>
<dbReference type="AlphaFoldDB" id="A0A7G3ZFB1"/>
<evidence type="ECO:0000313" key="1">
    <source>
        <dbReference type="EMBL" id="QLL32197.1"/>
    </source>
</evidence>
<sequence length="331" mass="38566">MNFGSATSPLPIAEDVEYWIDSSSTYVDDDTYCYPSDIENAVNSDDGGCKRKLPASSEPHASQDIFWELGPRDSACKDAPPAKEHKMLVLPRTFQHHRIQRWLKRHIVDQGFELTKNFQCPPSRCVNDLSPPWAALNDVNWISYRYTRQSADGKEVMCRFCHGRNWIRSSNFFKHLFLAHGIMTQIKPGALSDFSEETFTVGGCFTVKVQTVQSVDFTRNLLPLLQVSLVPIPRKSFSKVLSNGFRRTHVLCPHCSKWIRLGWCEYDEIIKQDFEDFDSFRNLNNENYARMSYVQKRDRSSIEGLYENYFMHYIECDFTRFQFKPLYVQIV</sequence>
<dbReference type="EMBL" id="CP059248">
    <property type="protein sequence ID" value="QLL32197.1"/>
    <property type="molecule type" value="Genomic_DNA"/>
</dbReference>
<protein>
    <submittedName>
        <fullName evidence="1">Uncharacterized protein</fullName>
    </submittedName>
</protein>
<dbReference type="GeneID" id="59325333"/>